<proteinExistence type="predicted"/>
<comment type="caution">
    <text evidence="1">The sequence shown here is derived from an EMBL/GenBank/DDBJ whole genome shotgun (WGS) entry which is preliminary data.</text>
</comment>
<evidence type="ECO:0000313" key="1">
    <source>
        <dbReference type="EMBL" id="KAK6623419.1"/>
    </source>
</evidence>
<name>A0AAN8RUA2_POLSC</name>
<dbReference type="Proteomes" id="UP001372834">
    <property type="component" value="Unassembled WGS sequence"/>
</dbReference>
<dbReference type="EMBL" id="JAWJWE010000038">
    <property type="protein sequence ID" value="KAK6623419.1"/>
    <property type="molecule type" value="Genomic_DNA"/>
</dbReference>
<accession>A0AAN8RUA2</accession>
<sequence length="100" mass="11360">MLHRNNFNGSIELFLHVRSVKTKKTVEFGENVDDGARRLPVDILNKKGKKQYLLEYGEIFGVEPGHPTLCFPFILPELIFPILPNSGLRLPTKRSEMPVG</sequence>
<gene>
    <name evidence="1" type="ORF">RUM43_009271</name>
</gene>
<dbReference type="AlphaFoldDB" id="A0AAN8RUA2"/>
<evidence type="ECO:0000313" key="2">
    <source>
        <dbReference type="Proteomes" id="UP001372834"/>
    </source>
</evidence>
<organism evidence="1 2">
    <name type="scientific">Polyplax serrata</name>
    <name type="common">Common mouse louse</name>
    <dbReference type="NCBI Taxonomy" id="468196"/>
    <lineage>
        <taxon>Eukaryota</taxon>
        <taxon>Metazoa</taxon>
        <taxon>Ecdysozoa</taxon>
        <taxon>Arthropoda</taxon>
        <taxon>Hexapoda</taxon>
        <taxon>Insecta</taxon>
        <taxon>Pterygota</taxon>
        <taxon>Neoptera</taxon>
        <taxon>Paraneoptera</taxon>
        <taxon>Psocodea</taxon>
        <taxon>Troctomorpha</taxon>
        <taxon>Phthiraptera</taxon>
        <taxon>Anoplura</taxon>
        <taxon>Polyplacidae</taxon>
        <taxon>Polyplax</taxon>
    </lineage>
</organism>
<reference evidence="1 2" key="1">
    <citation type="submission" date="2023-10" db="EMBL/GenBank/DDBJ databases">
        <title>Genomes of two closely related lineages of the louse Polyplax serrata with different host specificities.</title>
        <authorList>
            <person name="Martinu J."/>
            <person name="Tarabai H."/>
            <person name="Stefka J."/>
            <person name="Hypsa V."/>
        </authorList>
    </citation>
    <scope>NUCLEOTIDE SEQUENCE [LARGE SCALE GENOMIC DNA]</scope>
    <source>
        <strain evidence="1">HR10_N</strain>
    </source>
</reference>
<protein>
    <submittedName>
        <fullName evidence="1">Uncharacterized protein</fullName>
    </submittedName>
</protein>